<feature type="compositionally biased region" description="Polar residues" evidence="1">
    <location>
        <begin position="93"/>
        <end position="109"/>
    </location>
</feature>
<evidence type="ECO:0000313" key="3">
    <source>
        <dbReference type="Proteomes" id="UP000807159"/>
    </source>
</evidence>
<feature type="compositionally biased region" description="Polar residues" evidence="1">
    <location>
        <begin position="72"/>
        <end position="82"/>
    </location>
</feature>
<proteinExistence type="predicted"/>
<comment type="caution">
    <text evidence="2">The sequence shown here is derived from an EMBL/GenBank/DDBJ whole genome shotgun (WGS) entry which is preliminary data.</text>
</comment>
<organism evidence="2 3">
    <name type="scientific">Populus deltoides</name>
    <name type="common">Eastern poplar</name>
    <name type="synonym">Eastern cottonwood</name>
    <dbReference type="NCBI Taxonomy" id="3696"/>
    <lineage>
        <taxon>Eukaryota</taxon>
        <taxon>Viridiplantae</taxon>
        <taxon>Streptophyta</taxon>
        <taxon>Embryophyta</taxon>
        <taxon>Tracheophyta</taxon>
        <taxon>Spermatophyta</taxon>
        <taxon>Magnoliopsida</taxon>
        <taxon>eudicotyledons</taxon>
        <taxon>Gunneridae</taxon>
        <taxon>Pentapetalae</taxon>
        <taxon>rosids</taxon>
        <taxon>fabids</taxon>
        <taxon>Malpighiales</taxon>
        <taxon>Salicaceae</taxon>
        <taxon>Saliceae</taxon>
        <taxon>Populus</taxon>
    </lineage>
</organism>
<name>A0A8T2WF59_POPDE</name>
<reference evidence="2" key="1">
    <citation type="journal article" date="2021" name="J. Hered.">
        <title>Genome Assembly of Salicaceae Populus deltoides (Eastern Cottonwood) I-69 Based on Nanopore Sequencing and Hi-C Technologies.</title>
        <authorList>
            <person name="Bai S."/>
            <person name="Wu H."/>
            <person name="Zhang J."/>
            <person name="Pan Z."/>
            <person name="Zhao W."/>
            <person name="Li Z."/>
            <person name="Tong C."/>
        </authorList>
    </citation>
    <scope>NUCLEOTIDE SEQUENCE</scope>
    <source>
        <tissue evidence="2">Leaf</tissue>
    </source>
</reference>
<dbReference type="AlphaFoldDB" id="A0A8T2WF59"/>
<feature type="compositionally biased region" description="Polar residues" evidence="1">
    <location>
        <begin position="318"/>
        <end position="329"/>
    </location>
</feature>
<feature type="region of interest" description="Disordered" evidence="1">
    <location>
        <begin position="310"/>
        <end position="329"/>
    </location>
</feature>
<accession>A0A8T2WF59</accession>
<evidence type="ECO:0000313" key="2">
    <source>
        <dbReference type="EMBL" id="KAH8479384.1"/>
    </source>
</evidence>
<dbReference type="Proteomes" id="UP000807159">
    <property type="component" value="Unassembled WGS sequence"/>
</dbReference>
<dbReference type="EMBL" id="JACEGQ020000215">
    <property type="protein sequence ID" value="KAH8479384.1"/>
    <property type="molecule type" value="Genomic_DNA"/>
</dbReference>
<feature type="region of interest" description="Disordered" evidence="1">
    <location>
        <begin position="66"/>
        <end position="109"/>
    </location>
</feature>
<sequence>MSTKELIDEVKQIDMKITRAQKVIEEKNLKIERLQNKRSKLISKINNKAQTAENLLERFQLNMAEAKAKSGHPSQDPSTSSGELLDPQEKARSASQLATSQVATKNGQQSSPLSKVNLIVTKGANLKEISLLPLGIYAAVKHYRQKVLKEQDRRVYLSVKSLFLDWHETEDEMDSLKNYPAYHFIKLGMLRRKDVMPCTKVKDDLASNLHTELPKLRAQTFRFIVSKLRTLFKDSCIRVNFKSLHVFLYTEALQPVSEQYCIKIQDFEAQFYGNDLEVSISTKKHFCQYASRDHKCDLCLEGRVQMDPEDTEDDKVSHCSTASSLDNNM</sequence>
<evidence type="ECO:0000256" key="1">
    <source>
        <dbReference type="SAM" id="MobiDB-lite"/>
    </source>
</evidence>
<protein>
    <submittedName>
        <fullName evidence="2">Uncharacterized protein</fullName>
    </submittedName>
</protein>
<keyword evidence="3" id="KW-1185">Reference proteome</keyword>
<gene>
    <name evidence="2" type="ORF">H0E87_010655</name>
</gene>